<proteinExistence type="predicted"/>
<dbReference type="AlphaFoldDB" id="A0AAN8FLL0"/>
<comment type="caution">
    <text evidence="2">The sequence shown here is derived from an EMBL/GenBank/DDBJ whole genome shotgun (WGS) entry which is preliminary data.</text>
</comment>
<dbReference type="Proteomes" id="UP001331761">
    <property type="component" value="Unassembled WGS sequence"/>
</dbReference>
<feature type="region of interest" description="Disordered" evidence="1">
    <location>
        <begin position="62"/>
        <end position="109"/>
    </location>
</feature>
<name>A0AAN8FLL0_TRICO</name>
<organism evidence="2 3">
    <name type="scientific">Trichostrongylus colubriformis</name>
    <name type="common">Black scour worm</name>
    <dbReference type="NCBI Taxonomy" id="6319"/>
    <lineage>
        <taxon>Eukaryota</taxon>
        <taxon>Metazoa</taxon>
        <taxon>Ecdysozoa</taxon>
        <taxon>Nematoda</taxon>
        <taxon>Chromadorea</taxon>
        <taxon>Rhabditida</taxon>
        <taxon>Rhabditina</taxon>
        <taxon>Rhabditomorpha</taxon>
        <taxon>Strongyloidea</taxon>
        <taxon>Trichostrongylidae</taxon>
        <taxon>Trichostrongylus</taxon>
    </lineage>
</organism>
<dbReference type="EMBL" id="WIXE01023506">
    <property type="protein sequence ID" value="KAK5966413.1"/>
    <property type="molecule type" value="Genomic_DNA"/>
</dbReference>
<gene>
    <name evidence="2" type="ORF">GCK32_019769</name>
</gene>
<evidence type="ECO:0000313" key="2">
    <source>
        <dbReference type="EMBL" id="KAK5966413.1"/>
    </source>
</evidence>
<feature type="compositionally biased region" description="Polar residues" evidence="1">
    <location>
        <begin position="97"/>
        <end position="109"/>
    </location>
</feature>
<evidence type="ECO:0000256" key="1">
    <source>
        <dbReference type="SAM" id="MobiDB-lite"/>
    </source>
</evidence>
<keyword evidence="3" id="KW-1185">Reference proteome</keyword>
<reference evidence="2 3" key="1">
    <citation type="submission" date="2019-10" db="EMBL/GenBank/DDBJ databases">
        <title>Assembly and Annotation for the nematode Trichostrongylus colubriformis.</title>
        <authorList>
            <person name="Martin J."/>
        </authorList>
    </citation>
    <scope>NUCLEOTIDE SEQUENCE [LARGE SCALE GENOMIC DNA]</scope>
    <source>
        <strain evidence="2">G859</strain>
        <tissue evidence="2">Whole worm</tissue>
    </source>
</reference>
<accession>A0AAN8FLL0</accession>
<feature type="compositionally biased region" description="Polar residues" evidence="1">
    <location>
        <begin position="65"/>
        <end position="74"/>
    </location>
</feature>
<protein>
    <submittedName>
        <fullName evidence="2">CCHC-type domain-containing protein</fullName>
    </submittedName>
</protein>
<sequence length="109" mass="12241">MESISREIHGDSDRDFLLGSKLHAGLSEWRDSYHLLVALEAPTGMAYQSVRQVALILERARETWQPKQPQSQGVQERDKADRLKRRGFGKENKEDSGSSTTGKNLTTVG</sequence>
<evidence type="ECO:0000313" key="3">
    <source>
        <dbReference type="Proteomes" id="UP001331761"/>
    </source>
</evidence>